<feature type="coiled-coil region" evidence="1">
    <location>
        <begin position="272"/>
        <end position="320"/>
    </location>
</feature>
<dbReference type="EMBL" id="JACEEZ010002398">
    <property type="protein sequence ID" value="KAG0728256.1"/>
    <property type="molecule type" value="Genomic_DNA"/>
</dbReference>
<protein>
    <submittedName>
        <fullName evidence="3">CREB/ATF bZIP transcription factor</fullName>
    </submittedName>
</protein>
<name>A0A8J4YU36_CHIOP</name>
<keyword evidence="1" id="KW-0175">Coiled coil</keyword>
<feature type="region of interest" description="Disordered" evidence="2">
    <location>
        <begin position="406"/>
        <end position="435"/>
    </location>
</feature>
<reference evidence="3" key="1">
    <citation type="submission" date="2020-07" db="EMBL/GenBank/DDBJ databases">
        <title>The High-quality genome of the commercially important snow crab, Chionoecetes opilio.</title>
        <authorList>
            <person name="Jeong J.-H."/>
            <person name="Ryu S."/>
        </authorList>
    </citation>
    <scope>NUCLEOTIDE SEQUENCE</scope>
    <source>
        <strain evidence="3">MADBK_172401_WGS</strain>
        <tissue evidence="3">Digestive gland</tissue>
    </source>
</reference>
<gene>
    <name evidence="3" type="primary">Crebzf</name>
    <name evidence="3" type="ORF">GWK47_032860</name>
</gene>
<keyword evidence="4" id="KW-1185">Reference proteome</keyword>
<feature type="compositionally biased region" description="Low complexity" evidence="2">
    <location>
        <begin position="174"/>
        <end position="185"/>
    </location>
</feature>
<evidence type="ECO:0000256" key="2">
    <source>
        <dbReference type="SAM" id="MobiDB-lite"/>
    </source>
</evidence>
<evidence type="ECO:0000313" key="3">
    <source>
        <dbReference type="EMBL" id="KAG0728256.1"/>
    </source>
</evidence>
<organism evidence="3 4">
    <name type="scientific">Chionoecetes opilio</name>
    <name type="common">Atlantic snow crab</name>
    <name type="synonym">Cancer opilio</name>
    <dbReference type="NCBI Taxonomy" id="41210"/>
    <lineage>
        <taxon>Eukaryota</taxon>
        <taxon>Metazoa</taxon>
        <taxon>Ecdysozoa</taxon>
        <taxon>Arthropoda</taxon>
        <taxon>Crustacea</taxon>
        <taxon>Multicrustacea</taxon>
        <taxon>Malacostraca</taxon>
        <taxon>Eumalacostraca</taxon>
        <taxon>Eucarida</taxon>
        <taxon>Decapoda</taxon>
        <taxon>Pleocyemata</taxon>
        <taxon>Brachyura</taxon>
        <taxon>Eubrachyura</taxon>
        <taxon>Majoidea</taxon>
        <taxon>Majidae</taxon>
        <taxon>Chionoecetes</taxon>
    </lineage>
</organism>
<dbReference type="OrthoDB" id="6606299at2759"/>
<feature type="compositionally biased region" description="Low complexity" evidence="2">
    <location>
        <begin position="115"/>
        <end position="145"/>
    </location>
</feature>
<evidence type="ECO:0000256" key="1">
    <source>
        <dbReference type="SAM" id="Coils"/>
    </source>
</evidence>
<feature type="compositionally biased region" description="Low complexity" evidence="2">
    <location>
        <begin position="215"/>
        <end position="236"/>
    </location>
</feature>
<dbReference type="Proteomes" id="UP000770661">
    <property type="component" value="Unassembled WGS sequence"/>
</dbReference>
<evidence type="ECO:0000313" key="4">
    <source>
        <dbReference type="Proteomes" id="UP000770661"/>
    </source>
</evidence>
<dbReference type="AlphaFoldDB" id="A0A8J4YU36"/>
<feature type="region of interest" description="Disordered" evidence="2">
    <location>
        <begin position="98"/>
        <end position="145"/>
    </location>
</feature>
<sequence length="435" mass="47034">MAWRSYFGLLSEIEEVSTCGQGKVPSLDDWTNDCNDWFNEGVEGGLPSQCVSDGMLSQALFGDPLLPLLDEDALTCPPPAIPPPETLIQVSLPAGHAAVPGPASAVPLPRPPSPHHTTSPREVSSPTPSSSEPSAAPCSKPPALSSSVRVVVRTGNMVAPVNPEKSSRYLVRIPGPASPSATAAPRLHSLQEEEKSDPDTPATPKLEEPQTEEATSNTVSRVPTPVTTTTTTTSIPFRSLQGGARQGRCSKRKAYELDPQNDPDMERCRLNAVNARRNREMKKLRMTELERRVEEGNRERDRLLGENRQLREGMARLQRQVGHLTSVLRNDSSLSTILDKVSPARVSLGDSTALPEEEEQGEDLPGGVCLHLDGKEATLEFCSLCAKKASKKLRWRLQVAQGHPGRWAGCTPDPPVGQGAPATPCQSQHPPAPRW</sequence>
<accession>A0A8J4YU36</accession>
<comment type="caution">
    <text evidence="3">The sequence shown here is derived from an EMBL/GenBank/DDBJ whole genome shotgun (WGS) entry which is preliminary data.</text>
</comment>
<feature type="region of interest" description="Disordered" evidence="2">
    <location>
        <begin position="170"/>
        <end position="263"/>
    </location>
</feature>
<proteinExistence type="predicted"/>